<evidence type="ECO:0000313" key="1">
    <source>
        <dbReference type="EMBL" id="GAI87428.1"/>
    </source>
</evidence>
<dbReference type="AlphaFoldDB" id="X1S3F6"/>
<name>X1S3F6_9ZZZZ</name>
<feature type="non-terminal residue" evidence="1">
    <location>
        <position position="1"/>
    </location>
</feature>
<sequence length="37" mass="4236">GEVLSDGILRVNGIKGNRIIEEDINNLKEVWLRPLDF</sequence>
<gene>
    <name evidence="1" type="ORF">S12H4_13131</name>
</gene>
<accession>X1S3F6</accession>
<organism evidence="1">
    <name type="scientific">marine sediment metagenome</name>
    <dbReference type="NCBI Taxonomy" id="412755"/>
    <lineage>
        <taxon>unclassified sequences</taxon>
        <taxon>metagenomes</taxon>
        <taxon>ecological metagenomes</taxon>
    </lineage>
</organism>
<comment type="caution">
    <text evidence="1">The sequence shown here is derived from an EMBL/GenBank/DDBJ whole genome shotgun (WGS) entry which is preliminary data.</text>
</comment>
<proteinExistence type="predicted"/>
<dbReference type="EMBL" id="BARW01006254">
    <property type="protein sequence ID" value="GAI87428.1"/>
    <property type="molecule type" value="Genomic_DNA"/>
</dbReference>
<protein>
    <submittedName>
        <fullName evidence="1">Uncharacterized protein</fullName>
    </submittedName>
</protein>
<reference evidence="1" key="1">
    <citation type="journal article" date="2014" name="Front. Microbiol.">
        <title>High frequency of phylogenetically diverse reductive dehalogenase-homologous genes in deep subseafloor sedimentary metagenomes.</title>
        <authorList>
            <person name="Kawai M."/>
            <person name="Futagami T."/>
            <person name="Toyoda A."/>
            <person name="Takaki Y."/>
            <person name="Nishi S."/>
            <person name="Hori S."/>
            <person name="Arai W."/>
            <person name="Tsubouchi T."/>
            <person name="Morono Y."/>
            <person name="Uchiyama I."/>
            <person name="Ito T."/>
            <person name="Fujiyama A."/>
            <person name="Inagaki F."/>
            <person name="Takami H."/>
        </authorList>
    </citation>
    <scope>NUCLEOTIDE SEQUENCE</scope>
    <source>
        <strain evidence="1">Expedition CK06-06</strain>
    </source>
</reference>